<keyword evidence="1 3" id="KW-0853">WD repeat</keyword>
<reference evidence="5 6" key="1">
    <citation type="submission" date="2021-08" db="EMBL/GenBank/DDBJ databases">
        <title>Draft Genome Sequence of Phanerochaete sordida strain YK-624.</title>
        <authorList>
            <person name="Mori T."/>
            <person name="Dohra H."/>
            <person name="Suzuki T."/>
            <person name="Kawagishi H."/>
            <person name="Hirai H."/>
        </authorList>
    </citation>
    <scope>NUCLEOTIDE SEQUENCE [LARGE SCALE GENOMIC DNA]</scope>
    <source>
        <strain evidence="5 6">YK-624</strain>
    </source>
</reference>
<dbReference type="InterPro" id="IPR036322">
    <property type="entry name" value="WD40_repeat_dom_sf"/>
</dbReference>
<dbReference type="Pfam" id="PF00400">
    <property type="entry name" value="WD40"/>
    <property type="match status" value="5"/>
</dbReference>
<accession>A0A9P3LA04</accession>
<feature type="repeat" description="WD" evidence="3">
    <location>
        <begin position="686"/>
        <end position="717"/>
    </location>
</feature>
<dbReference type="PRINTS" id="PR00320">
    <property type="entry name" value="GPROTEINBRPT"/>
</dbReference>
<dbReference type="PROSITE" id="PS50294">
    <property type="entry name" value="WD_REPEATS_REGION"/>
    <property type="match status" value="5"/>
</dbReference>
<dbReference type="OrthoDB" id="496at2759"/>
<dbReference type="SMART" id="SM00320">
    <property type="entry name" value="WD40"/>
    <property type="match status" value="7"/>
</dbReference>
<feature type="repeat" description="WD" evidence="3">
    <location>
        <begin position="606"/>
        <end position="645"/>
    </location>
</feature>
<dbReference type="GO" id="GO:1990234">
    <property type="term" value="C:transferase complex"/>
    <property type="evidence" value="ECO:0007669"/>
    <property type="project" value="UniProtKB-ARBA"/>
</dbReference>
<dbReference type="InterPro" id="IPR019775">
    <property type="entry name" value="WD40_repeat_CS"/>
</dbReference>
<feature type="region of interest" description="Disordered" evidence="4">
    <location>
        <begin position="299"/>
        <end position="331"/>
    </location>
</feature>
<dbReference type="GO" id="GO:0005634">
    <property type="term" value="C:nucleus"/>
    <property type="evidence" value="ECO:0007669"/>
    <property type="project" value="TreeGrafter"/>
</dbReference>
<dbReference type="AlphaFoldDB" id="A0A9P3LA04"/>
<feature type="repeat" description="WD" evidence="3">
    <location>
        <begin position="481"/>
        <end position="520"/>
    </location>
</feature>
<dbReference type="PROSITE" id="PS00678">
    <property type="entry name" value="WD_REPEATS_1"/>
    <property type="match status" value="3"/>
</dbReference>
<proteinExistence type="predicted"/>
<dbReference type="CDD" id="cd00200">
    <property type="entry name" value="WD40"/>
    <property type="match status" value="1"/>
</dbReference>
<evidence type="ECO:0000256" key="4">
    <source>
        <dbReference type="SAM" id="MobiDB-lite"/>
    </source>
</evidence>
<evidence type="ECO:0000313" key="6">
    <source>
        <dbReference type="Proteomes" id="UP000703269"/>
    </source>
</evidence>
<dbReference type="Proteomes" id="UP000703269">
    <property type="component" value="Unassembled WGS sequence"/>
</dbReference>
<gene>
    <name evidence="5" type="ORF">PsYK624_039350</name>
</gene>
<keyword evidence="6" id="KW-1185">Reference proteome</keyword>
<feature type="region of interest" description="Disordered" evidence="4">
    <location>
        <begin position="456"/>
        <end position="476"/>
    </location>
</feature>
<dbReference type="InterPro" id="IPR001680">
    <property type="entry name" value="WD40_rpt"/>
</dbReference>
<evidence type="ECO:0000256" key="3">
    <source>
        <dbReference type="PROSITE-ProRule" id="PRU00221"/>
    </source>
</evidence>
<dbReference type="PANTHER" id="PTHR22847">
    <property type="entry name" value="WD40 REPEAT PROTEIN"/>
    <property type="match status" value="1"/>
</dbReference>
<feature type="region of interest" description="Disordered" evidence="4">
    <location>
        <begin position="1"/>
        <end position="24"/>
    </location>
</feature>
<dbReference type="InterPro" id="IPR020472">
    <property type="entry name" value="WD40_PAC1"/>
</dbReference>
<keyword evidence="2" id="KW-0677">Repeat</keyword>
<dbReference type="InterPro" id="IPR015943">
    <property type="entry name" value="WD40/YVTN_repeat-like_dom_sf"/>
</dbReference>
<dbReference type="Gene3D" id="6.10.280.220">
    <property type="match status" value="1"/>
</dbReference>
<dbReference type="Gene3D" id="2.130.10.10">
    <property type="entry name" value="YVTN repeat-like/Quinoprotein amine dehydrogenase"/>
    <property type="match status" value="3"/>
</dbReference>
<protein>
    <submittedName>
        <fullName evidence="5">WD40 repeat domain-containing protein</fullName>
    </submittedName>
</protein>
<evidence type="ECO:0000256" key="1">
    <source>
        <dbReference type="ARBA" id="ARBA00022574"/>
    </source>
</evidence>
<evidence type="ECO:0000313" key="5">
    <source>
        <dbReference type="EMBL" id="GJE87851.1"/>
    </source>
</evidence>
<evidence type="ECO:0000256" key="2">
    <source>
        <dbReference type="ARBA" id="ARBA00022737"/>
    </source>
</evidence>
<feature type="repeat" description="WD" evidence="3">
    <location>
        <begin position="388"/>
        <end position="420"/>
    </location>
</feature>
<organism evidence="5 6">
    <name type="scientific">Phanerochaete sordida</name>
    <dbReference type="NCBI Taxonomy" id="48140"/>
    <lineage>
        <taxon>Eukaryota</taxon>
        <taxon>Fungi</taxon>
        <taxon>Dikarya</taxon>
        <taxon>Basidiomycota</taxon>
        <taxon>Agaricomycotina</taxon>
        <taxon>Agaricomycetes</taxon>
        <taxon>Polyporales</taxon>
        <taxon>Phanerochaetaceae</taxon>
        <taxon>Phanerochaete</taxon>
    </lineage>
</organism>
<name>A0A9P3LA04_9APHY</name>
<dbReference type="PANTHER" id="PTHR22847:SF637">
    <property type="entry name" value="WD REPEAT DOMAIN 5B"/>
    <property type="match status" value="1"/>
</dbReference>
<dbReference type="EMBL" id="BPQB01000007">
    <property type="protein sequence ID" value="GJE87851.1"/>
    <property type="molecule type" value="Genomic_DNA"/>
</dbReference>
<feature type="repeat" description="WD" evidence="3">
    <location>
        <begin position="345"/>
        <end position="387"/>
    </location>
</feature>
<dbReference type="SUPFAM" id="SSF50978">
    <property type="entry name" value="WD40 repeat-like"/>
    <property type="match status" value="1"/>
</dbReference>
<feature type="repeat" description="WD" evidence="3">
    <location>
        <begin position="583"/>
        <end position="605"/>
    </location>
</feature>
<comment type="caution">
    <text evidence="5">The sequence shown here is derived from an EMBL/GenBank/DDBJ whole genome shotgun (WGS) entry which is preliminary data.</text>
</comment>
<sequence length="717" mass="78718">MAASSSSKRREPRAAVDDLAEGTSARSRLDAVSHAILSPFTSRKADSNKLLSDLAPAIMTPKMINGVANASAKRGAIASSTGSLSKMDFAALGRAPLRLTLNSRRITSRDLQIVEATDELLEEDVPEPEGVAQTVSLLRGFNATIPSADKSRSRRRQTRNVDAPRLGLKRLGMQSRGMLADEESHDGESVDGEDDVVVVGARGTIGRKGKGKKRSRPSLSASVMFGRDELVRQTSEIQRDKENIHVRRALIHNEIAEITHKIEALDSIRQKLEQDLLKLQEDELELDDELEGVQERLEVEEAKKGASKGSQQSSSLPHTSRRRKGPAFLPSEHEELPHGVAFMSLEGHTGPIAALDFSEPYGTLVTASQEDSQPRVWDLMTGEELGRLRGHRGTVKCIQVEDQVCLTGGEDGNVRVWDLRLVDEDEEWERESEMVHLSDVQEEEEIMDELGMRTDTSDSIRQGTSTAGGEEEKGGPCTRLLEGHTKAVTALYFEDQCLVTGASDKTMRQWDLSTGQCVMTMDILWAISHPPAAVPGAAMPNALFPGAAAAAGTFAVPTPPFADGTWDMYQDFVGAVQFWGYALMSGSGDGAVRMWDMRTGQPHRTLLGHTAPVTCLQFDELHVMTGSLDKSIRIWDLRTGGIFETLKYDHPVTALQFDTRKIVAATGENGVDVYNRTSMQHSRLLTNGHTRPAERLRYMDKYLVSGGRDATVKIWAL</sequence>
<dbReference type="PROSITE" id="PS50082">
    <property type="entry name" value="WD_REPEATS_2"/>
    <property type="match status" value="6"/>
</dbReference>